<dbReference type="EMBL" id="MLAK01000822">
    <property type="protein sequence ID" value="OHT03588.1"/>
    <property type="molecule type" value="Genomic_DNA"/>
</dbReference>
<comment type="caution">
    <text evidence="2">The sequence shown here is derived from an EMBL/GenBank/DDBJ whole genome shotgun (WGS) entry which is preliminary data.</text>
</comment>
<dbReference type="GO" id="GO:0043130">
    <property type="term" value="F:ubiquitin binding"/>
    <property type="evidence" value="ECO:0007669"/>
    <property type="project" value="TreeGrafter"/>
</dbReference>
<sequence>MKINIRLLTGKHFEFDVNESDTIDDLITKASPSIPINSENIIFIYETKILENSQKIDELELNPKSFLIVANKEWLKEEKVKSQLCQVIKSKPVINIHKDRNGHIVPWNVDALVNFIVNLSYTPEHALAALEYTIYDLHKAISLLSTGKAIGIDGQEHSVTVDLDPNYDNKSKYVTYEENEEPTVPIRRTEEEKKLAETMKGFTEEEKQAVIRLSFGRDKSIVVQVFMACDKDEALTESCLNTMN</sequence>
<reference evidence="2" key="1">
    <citation type="submission" date="2016-10" db="EMBL/GenBank/DDBJ databases">
        <authorList>
            <person name="Benchimol M."/>
            <person name="Almeida L.G."/>
            <person name="Vasconcelos A.T."/>
            <person name="Perreira-Neves A."/>
            <person name="Rosa I.A."/>
            <person name="Tasca T."/>
            <person name="Bogo M.R."/>
            <person name="de Souza W."/>
        </authorList>
    </citation>
    <scope>NUCLEOTIDE SEQUENCE [LARGE SCALE GENOMIC DNA]</scope>
    <source>
        <strain evidence="2">K</strain>
    </source>
</reference>
<dbReference type="AlphaFoldDB" id="A0A1J4K1G8"/>
<evidence type="ECO:0000313" key="2">
    <source>
        <dbReference type="EMBL" id="OHT03588.1"/>
    </source>
</evidence>
<dbReference type="SMART" id="SM00213">
    <property type="entry name" value="UBQ"/>
    <property type="match status" value="1"/>
</dbReference>
<dbReference type="PANTHER" id="PTHR10621">
    <property type="entry name" value="UV EXCISION REPAIR PROTEIN RAD23"/>
    <property type="match status" value="1"/>
</dbReference>
<feature type="domain" description="Ubiquitin-like" evidence="1">
    <location>
        <begin position="1"/>
        <end position="73"/>
    </location>
</feature>
<dbReference type="GO" id="GO:0031593">
    <property type="term" value="F:polyubiquitin modification-dependent protein binding"/>
    <property type="evidence" value="ECO:0007669"/>
    <property type="project" value="TreeGrafter"/>
</dbReference>
<organism evidence="2 3">
    <name type="scientific">Tritrichomonas foetus</name>
    <dbReference type="NCBI Taxonomy" id="1144522"/>
    <lineage>
        <taxon>Eukaryota</taxon>
        <taxon>Metamonada</taxon>
        <taxon>Parabasalia</taxon>
        <taxon>Tritrichomonadida</taxon>
        <taxon>Tritrichomonadidae</taxon>
        <taxon>Tritrichomonas</taxon>
    </lineage>
</organism>
<gene>
    <name evidence="2" type="ORF">TRFO_29023</name>
</gene>
<accession>A0A1J4K1G8</accession>
<dbReference type="GO" id="GO:0043161">
    <property type="term" value="P:proteasome-mediated ubiquitin-dependent protein catabolic process"/>
    <property type="evidence" value="ECO:0007669"/>
    <property type="project" value="TreeGrafter"/>
</dbReference>
<dbReference type="PANTHER" id="PTHR10621:SF0">
    <property type="entry name" value="UV EXCISION REPAIR PROTEIN RAD23"/>
    <property type="match status" value="1"/>
</dbReference>
<protein>
    <recommendedName>
        <fullName evidence="1">Ubiquitin-like domain-containing protein</fullName>
    </recommendedName>
</protein>
<keyword evidence="3" id="KW-1185">Reference proteome</keyword>
<dbReference type="PROSITE" id="PS50053">
    <property type="entry name" value="UBIQUITIN_2"/>
    <property type="match status" value="1"/>
</dbReference>
<dbReference type="Proteomes" id="UP000179807">
    <property type="component" value="Unassembled WGS sequence"/>
</dbReference>
<dbReference type="Pfam" id="PF00240">
    <property type="entry name" value="ubiquitin"/>
    <property type="match status" value="1"/>
</dbReference>
<dbReference type="SUPFAM" id="SSF54236">
    <property type="entry name" value="Ubiquitin-like"/>
    <property type="match status" value="1"/>
</dbReference>
<dbReference type="GO" id="GO:0005654">
    <property type="term" value="C:nucleoplasm"/>
    <property type="evidence" value="ECO:0007669"/>
    <property type="project" value="TreeGrafter"/>
</dbReference>
<evidence type="ECO:0000259" key="1">
    <source>
        <dbReference type="PROSITE" id="PS50053"/>
    </source>
</evidence>
<dbReference type="OrthoDB" id="419317at2759"/>
<dbReference type="RefSeq" id="XP_068356724.1">
    <property type="nucleotide sequence ID" value="XM_068506523.1"/>
</dbReference>
<dbReference type="GO" id="GO:0005829">
    <property type="term" value="C:cytosol"/>
    <property type="evidence" value="ECO:0007669"/>
    <property type="project" value="TreeGrafter"/>
</dbReference>
<proteinExistence type="predicted"/>
<dbReference type="Gene3D" id="3.10.20.90">
    <property type="entry name" value="Phosphatidylinositol 3-kinase Catalytic Subunit, Chain A, domain 1"/>
    <property type="match status" value="1"/>
</dbReference>
<dbReference type="VEuPathDB" id="TrichDB:TRFO_29023"/>
<dbReference type="GO" id="GO:0070628">
    <property type="term" value="F:proteasome binding"/>
    <property type="evidence" value="ECO:0007669"/>
    <property type="project" value="TreeGrafter"/>
</dbReference>
<dbReference type="GeneID" id="94841227"/>
<evidence type="ECO:0000313" key="3">
    <source>
        <dbReference type="Proteomes" id="UP000179807"/>
    </source>
</evidence>
<dbReference type="InterPro" id="IPR029071">
    <property type="entry name" value="Ubiquitin-like_domsf"/>
</dbReference>
<dbReference type="Gene3D" id="1.10.8.10">
    <property type="entry name" value="DNA helicase RuvA subunit, C-terminal domain"/>
    <property type="match status" value="1"/>
</dbReference>
<dbReference type="InterPro" id="IPR000626">
    <property type="entry name" value="Ubiquitin-like_dom"/>
</dbReference>
<name>A0A1J4K1G8_9EUKA</name>